<evidence type="ECO:0000256" key="1">
    <source>
        <dbReference type="SAM" id="SignalP"/>
    </source>
</evidence>
<dbReference type="InterPro" id="IPR056832">
    <property type="entry name" value="ARM_TT21_2nd"/>
</dbReference>
<evidence type="ECO:0000313" key="4">
    <source>
        <dbReference type="Proteomes" id="UP000664904"/>
    </source>
</evidence>
<dbReference type="PROSITE" id="PS51257">
    <property type="entry name" value="PROKAR_LIPOPROTEIN"/>
    <property type="match status" value="1"/>
</dbReference>
<dbReference type="KEGG" id="pxi:J5O05_09635"/>
<keyword evidence="4" id="KW-1185">Reference proteome</keyword>
<protein>
    <recommendedName>
        <fullName evidence="2">Tetratricopeptide repeat protein 21A/21B second ARM domain-containing protein</fullName>
    </recommendedName>
</protein>
<feature type="domain" description="Tetratricopeptide repeat protein 21A/21B second ARM" evidence="2">
    <location>
        <begin position="247"/>
        <end position="385"/>
    </location>
</feature>
<dbReference type="EMBL" id="CP072133">
    <property type="protein sequence ID" value="QTH70288.1"/>
    <property type="molecule type" value="Genomic_DNA"/>
</dbReference>
<organism evidence="3 4">
    <name type="scientific">Pseudoalteromonas xiamenensis</name>
    <dbReference type="NCBI Taxonomy" id="882626"/>
    <lineage>
        <taxon>Bacteria</taxon>
        <taxon>Pseudomonadati</taxon>
        <taxon>Pseudomonadota</taxon>
        <taxon>Gammaproteobacteria</taxon>
        <taxon>Alteromonadales</taxon>
        <taxon>Pseudoalteromonadaceae</taxon>
        <taxon>Pseudoalteromonas</taxon>
    </lineage>
</organism>
<name>A0A975DEE0_9GAMM</name>
<dbReference type="Proteomes" id="UP000664904">
    <property type="component" value="Chromosome"/>
</dbReference>
<accession>A0A975DEE0</accession>
<dbReference type="InterPro" id="IPR011990">
    <property type="entry name" value="TPR-like_helical_dom_sf"/>
</dbReference>
<dbReference type="Gene3D" id="1.25.40.10">
    <property type="entry name" value="Tetratricopeptide repeat domain"/>
    <property type="match status" value="1"/>
</dbReference>
<feature type="signal peptide" evidence="1">
    <location>
        <begin position="1"/>
        <end position="17"/>
    </location>
</feature>
<reference evidence="3" key="1">
    <citation type="submission" date="2021-03" db="EMBL/GenBank/DDBJ databases">
        <title>Complete Genome of Pseudoalteromonas xiamenensis STKMTI.2, a new potential marine bacterium producing anti-Vibrio compounds.</title>
        <authorList>
            <person name="Handayani D.P."/>
            <person name="Isnansetyo A."/>
            <person name="Istiqomah I."/>
            <person name="Jumina J."/>
        </authorList>
    </citation>
    <scope>NUCLEOTIDE SEQUENCE</scope>
    <source>
        <strain evidence="3">STKMTI.2</strain>
    </source>
</reference>
<feature type="chain" id="PRO_5037539063" description="Tetratricopeptide repeat protein 21A/21B second ARM domain-containing protein" evidence="1">
    <location>
        <begin position="18"/>
        <end position="396"/>
    </location>
</feature>
<sequence>MKMVWKILGLCGLLLVAGCTTTSKHSRSLETNSPTPLNIAEKINHALFNKVAIPSGSELFSLPDEERTKFIAFQARARRLGVREDKIIFNYLEAKLDEFTYDGQTLTAQESLQENHGNCISLAILTESYAQLANVQTSFTEVSSIPIYQVQNGTVLVANHFKTKLLAPEETPKEKGWISFSKAGTVVDYFPEFDSVFIGNATRTDLITKFYANRSVDALLGEEYDLSYSYLLEALALSPNDAELLNLSALLHKRRGDLVTANTLFEFGFEQNVKSYNLLSNYITLLDPFEDAARIALVESEFEQASTTPIDWLLLAQDYVRKDQLNAAERLLSKVIDAVPYLPEPYIEQAKIHYLRGNLTRARELLATASKKTSQKHKLAIIQAKQTALLRLNVKE</sequence>
<gene>
    <name evidence="3" type="ORF">J5O05_09635</name>
</gene>
<keyword evidence="1" id="KW-0732">Signal</keyword>
<proteinExistence type="predicted"/>
<dbReference type="SUPFAM" id="SSF48452">
    <property type="entry name" value="TPR-like"/>
    <property type="match status" value="1"/>
</dbReference>
<evidence type="ECO:0000313" key="3">
    <source>
        <dbReference type="EMBL" id="QTH70288.1"/>
    </source>
</evidence>
<evidence type="ECO:0000259" key="2">
    <source>
        <dbReference type="Pfam" id="PF25060"/>
    </source>
</evidence>
<dbReference type="AlphaFoldDB" id="A0A975DEE0"/>
<dbReference type="RefSeq" id="WP_208841884.1">
    <property type="nucleotide sequence ID" value="NZ_CP072133.1"/>
</dbReference>
<dbReference type="Pfam" id="PF25060">
    <property type="entry name" value="ARM_TT21_2nd"/>
    <property type="match status" value="1"/>
</dbReference>